<protein>
    <submittedName>
        <fullName evidence="2">Uncharacterized protein</fullName>
    </submittedName>
</protein>
<gene>
    <name evidence="2" type="ORF">BA177_16415</name>
</gene>
<evidence type="ECO:0000313" key="3">
    <source>
        <dbReference type="Proteomes" id="UP000092695"/>
    </source>
</evidence>
<organism evidence="2 3">
    <name type="scientific">Woeseia oceani</name>
    <dbReference type="NCBI Taxonomy" id="1548547"/>
    <lineage>
        <taxon>Bacteria</taxon>
        <taxon>Pseudomonadati</taxon>
        <taxon>Pseudomonadota</taxon>
        <taxon>Gammaproteobacteria</taxon>
        <taxon>Woeseiales</taxon>
        <taxon>Woeseiaceae</taxon>
        <taxon>Woeseia</taxon>
    </lineage>
</organism>
<keyword evidence="3" id="KW-1185">Reference proteome</keyword>
<dbReference type="AlphaFoldDB" id="A0A193LJ72"/>
<evidence type="ECO:0000313" key="2">
    <source>
        <dbReference type="EMBL" id="ANO52557.1"/>
    </source>
</evidence>
<name>A0A193LJ72_9GAMM</name>
<sequence>MAEAGDVYQSPQQNKRDPQSEARLPRNFIQRDRSEHPDRPDKYLTSPTIVVAHGALRAASC</sequence>
<reference evidence="2 3" key="1">
    <citation type="submission" date="2016-06" db="EMBL/GenBank/DDBJ databases">
        <title>Complete genome sequence of a deep-branching marine Gamma Proteobacterium Woeseia oceani type strain XK5.</title>
        <authorList>
            <person name="Mu D."/>
            <person name="Du Z."/>
        </authorList>
    </citation>
    <scope>NUCLEOTIDE SEQUENCE [LARGE SCALE GENOMIC DNA]</scope>
    <source>
        <strain evidence="2 3">XK5</strain>
    </source>
</reference>
<feature type="region of interest" description="Disordered" evidence="1">
    <location>
        <begin position="1"/>
        <end position="46"/>
    </location>
</feature>
<dbReference type="KEGG" id="woc:BA177_16415"/>
<proteinExistence type="predicted"/>
<dbReference type="EMBL" id="CP016268">
    <property type="protein sequence ID" value="ANO52557.1"/>
    <property type="molecule type" value="Genomic_DNA"/>
</dbReference>
<feature type="compositionally biased region" description="Basic and acidic residues" evidence="1">
    <location>
        <begin position="14"/>
        <end position="42"/>
    </location>
</feature>
<evidence type="ECO:0000256" key="1">
    <source>
        <dbReference type="SAM" id="MobiDB-lite"/>
    </source>
</evidence>
<dbReference type="Proteomes" id="UP000092695">
    <property type="component" value="Chromosome"/>
</dbReference>
<dbReference type="STRING" id="1548547.BA177_16415"/>
<accession>A0A193LJ72</accession>